<keyword evidence="1" id="KW-0472">Membrane</keyword>
<dbReference type="InParanoid" id="A0A1X7US76"/>
<accession>A0A1X7US76</accession>
<keyword evidence="1" id="KW-1133">Transmembrane helix</keyword>
<proteinExistence type="predicted"/>
<keyword evidence="1" id="KW-0812">Transmembrane</keyword>
<name>A0A1X7US76_AMPQE</name>
<evidence type="ECO:0000256" key="1">
    <source>
        <dbReference type="SAM" id="Phobius"/>
    </source>
</evidence>
<protein>
    <submittedName>
        <fullName evidence="2">Uncharacterized protein</fullName>
    </submittedName>
</protein>
<evidence type="ECO:0000313" key="2">
    <source>
        <dbReference type="EnsemblMetazoa" id="Aqu2.1.30516_001"/>
    </source>
</evidence>
<dbReference type="EnsemblMetazoa" id="Aqu2.1.30516_001">
    <property type="protein sequence ID" value="Aqu2.1.30516_001"/>
    <property type="gene ID" value="Aqu2.1.30516"/>
</dbReference>
<dbReference type="AlphaFoldDB" id="A0A1X7US76"/>
<reference evidence="2" key="1">
    <citation type="submission" date="2017-05" db="UniProtKB">
        <authorList>
            <consortium name="EnsemblMetazoa"/>
        </authorList>
    </citation>
    <scope>IDENTIFICATION</scope>
</reference>
<organism evidence="2">
    <name type="scientific">Amphimedon queenslandica</name>
    <name type="common">Sponge</name>
    <dbReference type="NCBI Taxonomy" id="400682"/>
    <lineage>
        <taxon>Eukaryota</taxon>
        <taxon>Metazoa</taxon>
        <taxon>Porifera</taxon>
        <taxon>Demospongiae</taxon>
        <taxon>Heteroscleromorpha</taxon>
        <taxon>Haplosclerida</taxon>
        <taxon>Niphatidae</taxon>
        <taxon>Amphimedon</taxon>
    </lineage>
</organism>
<sequence>CYKEDLQNFNRSTMKFTLLWKSWYQMPTSENLSFPLKGALSPKIIPVITPSISNFWQRYTREIISFCVIVICIMSMFYIENHFPDRTLGRILCLLLIFLLVIVLVGQVLFLLDRFYPEITRGTLLELLKQILTSFSQLLQGL</sequence>
<feature type="transmembrane region" description="Helical" evidence="1">
    <location>
        <begin position="91"/>
        <end position="112"/>
    </location>
</feature>
<feature type="transmembrane region" description="Helical" evidence="1">
    <location>
        <begin position="63"/>
        <end position="79"/>
    </location>
</feature>